<evidence type="ECO:0000256" key="4">
    <source>
        <dbReference type="ARBA" id="ARBA00022723"/>
    </source>
</evidence>
<dbReference type="SFLD" id="SFLDG01386">
    <property type="entry name" value="main_SPASM_domain-containing"/>
    <property type="match status" value="1"/>
</dbReference>
<keyword evidence="4" id="KW-0479">Metal-binding</keyword>
<dbReference type="SFLD" id="SFLDG01067">
    <property type="entry name" value="SPASM/twitch_domain_containing"/>
    <property type="match status" value="1"/>
</dbReference>
<dbReference type="EC" id="4.3.99.3" evidence="8"/>
<dbReference type="NCBIfam" id="TIGR04085">
    <property type="entry name" value="rSAM_more_4Fe4S"/>
    <property type="match status" value="1"/>
</dbReference>
<dbReference type="AlphaFoldDB" id="A0A644U4Q2"/>
<dbReference type="InterPro" id="IPR058240">
    <property type="entry name" value="rSAM_sf"/>
</dbReference>
<dbReference type="InterPro" id="IPR007197">
    <property type="entry name" value="rSAM"/>
</dbReference>
<protein>
    <submittedName>
        <fullName evidence="8">7-carboxy-7-deazaguanine synthase</fullName>
        <ecNumber evidence="8">4.3.99.3</ecNumber>
    </submittedName>
</protein>
<keyword evidence="8" id="KW-0456">Lyase</keyword>
<evidence type="ECO:0000256" key="1">
    <source>
        <dbReference type="ARBA" id="ARBA00001966"/>
    </source>
</evidence>
<dbReference type="PROSITE" id="PS51918">
    <property type="entry name" value="RADICAL_SAM"/>
    <property type="match status" value="1"/>
</dbReference>
<evidence type="ECO:0000313" key="8">
    <source>
        <dbReference type="EMBL" id="MPL73896.1"/>
    </source>
</evidence>
<sequence length="432" mass="50212">MNKHWSRYNFLMEIENNKFLLYNSFTNNLLEIDPDDYKILQQIEKGDYCNITDELLQELNENLILVENDDILAQKIKLARIKNRFKQDSLVLAIAPTIACNFACSYCFEEEYTSKGNTINADTANNIISFISSHKNLQMLQVVWYGGEPLLAFDKIVFLTKRIQALSIDNYSAFMITNGYLLDRKKIEQLKGLCISKIQITIDGLSETHNKRRPHKTNKDSFQKIVNNIIELFEIYPEIFVNIRVDIDKNNADEFFELNSYLKNKITNPKLSLYPAYVAEYNNSCSKSSCILNRLDQSDFILKNGYKYPFEKYYYPQTSITECSARSENSYGIGPKGELYKCWCDVGRDEKSIGNVRDGITNTELYTRYMVDADPLYEQECLTCSYLPICNGGCPFMKLKNKDGDNLDVCIIQKDKLKEFFTLYYNKNETNK</sequence>
<dbReference type="InterPro" id="IPR023885">
    <property type="entry name" value="4Fe4S-binding_SPASM_dom"/>
</dbReference>
<dbReference type="GO" id="GO:0046872">
    <property type="term" value="F:metal ion binding"/>
    <property type="evidence" value="ECO:0007669"/>
    <property type="project" value="UniProtKB-KW"/>
</dbReference>
<evidence type="ECO:0000256" key="5">
    <source>
        <dbReference type="ARBA" id="ARBA00023004"/>
    </source>
</evidence>
<dbReference type="SUPFAM" id="SSF102114">
    <property type="entry name" value="Radical SAM enzymes"/>
    <property type="match status" value="1"/>
</dbReference>
<dbReference type="GO" id="GO:0016829">
    <property type="term" value="F:lyase activity"/>
    <property type="evidence" value="ECO:0007669"/>
    <property type="project" value="UniProtKB-KW"/>
</dbReference>
<comment type="caution">
    <text evidence="8">The sequence shown here is derived from an EMBL/GenBank/DDBJ whole genome shotgun (WGS) entry which is preliminary data.</text>
</comment>
<accession>A0A644U4Q2</accession>
<dbReference type="Gene3D" id="3.20.20.70">
    <property type="entry name" value="Aldolase class I"/>
    <property type="match status" value="1"/>
</dbReference>
<organism evidence="8">
    <name type="scientific">bioreactor metagenome</name>
    <dbReference type="NCBI Taxonomy" id="1076179"/>
    <lineage>
        <taxon>unclassified sequences</taxon>
        <taxon>metagenomes</taxon>
        <taxon>ecological metagenomes</taxon>
    </lineage>
</organism>
<keyword evidence="5" id="KW-0408">Iron</keyword>
<dbReference type="SFLD" id="SFLDG01384">
    <property type="entry name" value="thioether_bond_formation_requi"/>
    <property type="match status" value="1"/>
</dbReference>
<proteinExistence type="predicted"/>
<name>A0A644U4Q2_9ZZZZ</name>
<comment type="cofactor">
    <cofactor evidence="1">
        <name>[4Fe-4S] cluster</name>
        <dbReference type="ChEBI" id="CHEBI:49883"/>
    </cofactor>
</comment>
<evidence type="ECO:0000256" key="2">
    <source>
        <dbReference type="ARBA" id="ARBA00022485"/>
    </source>
</evidence>
<evidence type="ECO:0000256" key="6">
    <source>
        <dbReference type="ARBA" id="ARBA00023014"/>
    </source>
</evidence>
<dbReference type="PANTHER" id="PTHR43787">
    <property type="entry name" value="FEMO COFACTOR BIOSYNTHESIS PROTEIN NIFB-RELATED"/>
    <property type="match status" value="1"/>
</dbReference>
<dbReference type="SFLD" id="SFLDS00029">
    <property type="entry name" value="Radical_SAM"/>
    <property type="match status" value="1"/>
</dbReference>
<evidence type="ECO:0000256" key="3">
    <source>
        <dbReference type="ARBA" id="ARBA00022691"/>
    </source>
</evidence>
<feature type="domain" description="Radical SAM core" evidence="7">
    <location>
        <begin position="84"/>
        <end position="326"/>
    </location>
</feature>
<dbReference type="GO" id="GO:0051539">
    <property type="term" value="F:4 iron, 4 sulfur cluster binding"/>
    <property type="evidence" value="ECO:0007669"/>
    <property type="project" value="UniProtKB-KW"/>
</dbReference>
<reference evidence="8" key="1">
    <citation type="submission" date="2019-08" db="EMBL/GenBank/DDBJ databases">
        <authorList>
            <person name="Kucharzyk K."/>
            <person name="Murdoch R.W."/>
            <person name="Higgins S."/>
            <person name="Loffler F."/>
        </authorList>
    </citation>
    <scope>NUCLEOTIDE SEQUENCE</scope>
</reference>
<keyword evidence="3" id="KW-0949">S-adenosyl-L-methionine</keyword>
<dbReference type="PANTHER" id="PTHR43787:SF3">
    <property type="entry name" value="ARYLSULFATASE REGULATORY PROTEIN"/>
    <property type="match status" value="1"/>
</dbReference>
<dbReference type="UniPathway" id="UPA00782"/>
<dbReference type="CDD" id="cd01335">
    <property type="entry name" value="Radical_SAM"/>
    <property type="match status" value="1"/>
</dbReference>
<keyword evidence="6" id="KW-0411">Iron-sulfur</keyword>
<dbReference type="InterPro" id="IPR013785">
    <property type="entry name" value="Aldolase_TIM"/>
</dbReference>
<gene>
    <name evidence="8" type="primary">queE_10</name>
    <name evidence="8" type="ORF">SDC9_19705</name>
</gene>
<dbReference type="Pfam" id="PF04055">
    <property type="entry name" value="Radical_SAM"/>
    <property type="match status" value="1"/>
</dbReference>
<dbReference type="InterPro" id="IPR023867">
    <property type="entry name" value="Sulphatase_maturase_rSAM"/>
</dbReference>
<dbReference type="GO" id="GO:0016491">
    <property type="term" value="F:oxidoreductase activity"/>
    <property type="evidence" value="ECO:0007669"/>
    <property type="project" value="InterPro"/>
</dbReference>
<evidence type="ECO:0000259" key="7">
    <source>
        <dbReference type="PROSITE" id="PS51918"/>
    </source>
</evidence>
<dbReference type="EMBL" id="VSSQ01000076">
    <property type="protein sequence ID" value="MPL73896.1"/>
    <property type="molecule type" value="Genomic_DNA"/>
</dbReference>
<keyword evidence="2" id="KW-0004">4Fe-4S</keyword>